<dbReference type="Proteomes" id="UP001163828">
    <property type="component" value="Unassembled WGS sequence"/>
</dbReference>
<evidence type="ECO:0008006" key="3">
    <source>
        <dbReference type="Google" id="ProtNLM"/>
    </source>
</evidence>
<name>A0ABQ8Q372_9AGAR</name>
<accession>A0ABQ8Q372</accession>
<dbReference type="EMBL" id="MU790791">
    <property type="protein sequence ID" value="KAJ3993113.1"/>
    <property type="molecule type" value="Genomic_DNA"/>
</dbReference>
<gene>
    <name evidence="1" type="ORF">F5050DRAFT_1555314</name>
</gene>
<organism evidence="1 2">
    <name type="scientific">Lentinula boryana</name>
    <dbReference type="NCBI Taxonomy" id="40481"/>
    <lineage>
        <taxon>Eukaryota</taxon>
        <taxon>Fungi</taxon>
        <taxon>Dikarya</taxon>
        <taxon>Basidiomycota</taxon>
        <taxon>Agaricomycotina</taxon>
        <taxon>Agaricomycetes</taxon>
        <taxon>Agaricomycetidae</taxon>
        <taxon>Agaricales</taxon>
        <taxon>Marasmiineae</taxon>
        <taxon>Omphalotaceae</taxon>
        <taxon>Lentinula</taxon>
    </lineage>
</organism>
<sequence>MCVTGLSVRHVGERFQHANATISKYFCEVLGHLSSPRFYNQYVQMPSVDAPIPDFIQNNSKFFPFFSGALGAVDGTHIHCVPSAIQRNLARNRK</sequence>
<evidence type="ECO:0000313" key="2">
    <source>
        <dbReference type="Proteomes" id="UP001163828"/>
    </source>
</evidence>
<evidence type="ECO:0000313" key="1">
    <source>
        <dbReference type="EMBL" id="KAJ3993113.1"/>
    </source>
</evidence>
<reference evidence="1" key="1">
    <citation type="submission" date="2022-08" db="EMBL/GenBank/DDBJ databases">
        <authorList>
            <consortium name="DOE Joint Genome Institute"/>
            <person name="Min B."/>
            <person name="Riley R."/>
            <person name="Sierra-Patev S."/>
            <person name="Naranjo-Ortiz M."/>
            <person name="Looney B."/>
            <person name="Konkel Z."/>
            <person name="Slot J.C."/>
            <person name="Sakamoto Y."/>
            <person name="Steenwyk J.L."/>
            <person name="Rokas A."/>
            <person name="Carro J."/>
            <person name="Camarero S."/>
            <person name="Ferreira P."/>
            <person name="Molpeceres G."/>
            <person name="Ruiz-Duenas F.J."/>
            <person name="Serrano A."/>
            <person name="Henrissat B."/>
            <person name="Drula E."/>
            <person name="Hughes K.W."/>
            <person name="Mata J.L."/>
            <person name="Ishikawa N.K."/>
            <person name="Vargas-Isla R."/>
            <person name="Ushijima S."/>
            <person name="Smith C.A."/>
            <person name="Ahrendt S."/>
            <person name="Andreopoulos W."/>
            <person name="He G."/>
            <person name="Labutti K."/>
            <person name="Lipzen A."/>
            <person name="Ng V."/>
            <person name="Sandor L."/>
            <person name="Barry K."/>
            <person name="Martinez A.T."/>
            <person name="Xiao Y."/>
            <person name="Gibbons J.G."/>
            <person name="Terashima K."/>
            <person name="Hibbett D.S."/>
            <person name="Grigoriev I.V."/>
        </authorList>
    </citation>
    <scope>NUCLEOTIDE SEQUENCE</scope>
    <source>
        <strain evidence="1">TFB10827</strain>
    </source>
</reference>
<feature type="non-terminal residue" evidence="1">
    <location>
        <position position="94"/>
    </location>
</feature>
<comment type="caution">
    <text evidence="1">The sequence shown here is derived from an EMBL/GenBank/DDBJ whole genome shotgun (WGS) entry which is preliminary data.</text>
</comment>
<proteinExistence type="predicted"/>
<keyword evidence="2" id="KW-1185">Reference proteome</keyword>
<protein>
    <recommendedName>
        <fullName evidence="3">DDE Tnp4 domain-containing protein</fullName>
    </recommendedName>
</protein>